<dbReference type="STRING" id="1121345.SAMN02745217_03407"/>
<keyword evidence="3" id="KW-1185">Reference proteome</keyword>
<dbReference type="Proteomes" id="UP000184612">
    <property type="component" value="Unassembled WGS sequence"/>
</dbReference>
<feature type="chain" id="PRO_5038685833" evidence="1">
    <location>
        <begin position="26"/>
        <end position="67"/>
    </location>
</feature>
<gene>
    <name evidence="2" type="ORF">SAMN02745217_03407</name>
</gene>
<reference evidence="2 3" key="1">
    <citation type="submission" date="2016-12" db="EMBL/GenBank/DDBJ databases">
        <authorList>
            <person name="Song W.-J."/>
            <person name="Kurnit D.M."/>
        </authorList>
    </citation>
    <scope>NUCLEOTIDE SEQUENCE [LARGE SCALE GENOMIC DNA]</scope>
    <source>
        <strain evidence="2 3">DSM 12503</strain>
    </source>
</reference>
<accession>A0A1M7YH55</accession>
<dbReference type="EMBL" id="FRFD01000010">
    <property type="protein sequence ID" value="SHO51911.1"/>
    <property type="molecule type" value="Genomic_DNA"/>
</dbReference>
<organism evidence="2 3">
    <name type="scientific">Anaerocolumna xylanovorans DSM 12503</name>
    <dbReference type="NCBI Taxonomy" id="1121345"/>
    <lineage>
        <taxon>Bacteria</taxon>
        <taxon>Bacillati</taxon>
        <taxon>Bacillota</taxon>
        <taxon>Clostridia</taxon>
        <taxon>Lachnospirales</taxon>
        <taxon>Lachnospiraceae</taxon>
        <taxon>Anaerocolumna</taxon>
    </lineage>
</organism>
<evidence type="ECO:0000256" key="1">
    <source>
        <dbReference type="SAM" id="SignalP"/>
    </source>
</evidence>
<protein>
    <submittedName>
        <fullName evidence="2">Uncharacterized protein</fullName>
    </submittedName>
</protein>
<sequence>MAFRQKKIWIFAAVLLLIAAGIAVAFLTQDTEKSFHKGTLVYEKEYLKTADIKGKVSDEEYAPIYKD</sequence>
<evidence type="ECO:0000313" key="2">
    <source>
        <dbReference type="EMBL" id="SHO51911.1"/>
    </source>
</evidence>
<feature type="signal peptide" evidence="1">
    <location>
        <begin position="1"/>
        <end position="25"/>
    </location>
</feature>
<proteinExistence type="predicted"/>
<dbReference type="RefSeq" id="WP_073590060.1">
    <property type="nucleotide sequence ID" value="NZ_FRFD01000010.1"/>
</dbReference>
<dbReference type="AlphaFoldDB" id="A0A1M7YH55"/>
<name>A0A1M7YH55_9FIRM</name>
<keyword evidence="1" id="KW-0732">Signal</keyword>
<evidence type="ECO:0000313" key="3">
    <source>
        <dbReference type="Proteomes" id="UP000184612"/>
    </source>
</evidence>